<dbReference type="InterPro" id="IPR015926">
    <property type="entry name" value="Cytolysin/lectin"/>
</dbReference>
<dbReference type="Gene3D" id="2.60.270.20">
    <property type="entry name" value="Cytolysin/lectin"/>
    <property type="match status" value="1"/>
</dbReference>
<evidence type="ECO:0000256" key="8">
    <source>
        <dbReference type="ARBA" id="ARBA00023331"/>
    </source>
</evidence>
<dbReference type="OrthoDB" id="6132998at2759"/>
<evidence type="ECO:0000313" key="9">
    <source>
        <dbReference type="EnsemblMetazoa" id="CLYHEMP005734.1"/>
    </source>
</evidence>
<dbReference type="PANTHER" id="PTHR40388:SF1">
    <property type="entry name" value="BRYOPORIN"/>
    <property type="match status" value="1"/>
</dbReference>
<evidence type="ECO:0000256" key="3">
    <source>
        <dbReference type="ARBA" id="ARBA00004613"/>
    </source>
</evidence>
<evidence type="ECO:0000256" key="1">
    <source>
        <dbReference type="ARBA" id="ARBA00004175"/>
    </source>
</evidence>
<reference evidence="9" key="1">
    <citation type="submission" date="2021-01" db="UniProtKB">
        <authorList>
            <consortium name="EnsemblMetazoa"/>
        </authorList>
    </citation>
    <scope>IDENTIFICATION</scope>
</reference>
<dbReference type="PANTHER" id="PTHR40388">
    <property type="entry name" value="BRYOPORIN"/>
    <property type="match status" value="1"/>
</dbReference>
<dbReference type="GO" id="GO:0042151">
    <property type="term" value="C:nematocyst"/>
    <property type="evidence" value="ECO:0007669"/>
    <property type="project" value="UniProtKB-SubCell"/>
</dbReference>
<accession>A0A7M5UWV1</accession>
<keyword evidence="8" id="KW-0166">Nematocyst</keyword>
<evidence type="ECO:0000256" key="6">
    <source>
        <dbReference type="ARBA" id="ARBA00022692"/>
    </source>
</evidence>
<keyword evidence="7" id="KW-1053">Target membrane</keyword>
<organism evidence="9 10">
    <name type="scientific">Clytia hemisphaerica</name>
    <dbReference type="NCBI Taxonomy" id="252671"/>
    <lineage>
        <taxon>Eukaryota</taxon>
        <taxon>Metazoa</taxon>
        <taxon>Cnidaria</taxon>
        <taxon>Hydrozoa</taxon>
        <taxon>Hydroidolina</taxon>
        <taxon>Leptothecata</taxon>
        <taxon>Obeliida</taxon>
        <taxon>Clytiidae</taxon>
        <taxon>Clytia</taxon>
    </lineage>
</organism>
<dbReference type="SUPFAM" id="SSF63724">
    <property type="entry name" value="Cytolysin/lectin"/>
    <property type="match status" value="1"/>
</dbReference>
<dbReference type="GO" id="GO:0005576">
    <property type="term" value="C:extracellular region"/>
    <property type="evidence" value="ECO:0007669"/>
    <property type="project" value="UniProtKB-SubCell"/>
</dbReference>
<evidence type="ECO:0000256" key="7">
    <source>
        <dbReference type="ARBA" id="ARBA00023298"/>
    </source>
</evidence>
<proteinExistence type="predicted"/>
<evidence type="ECO:0000256" key="5">
    <source>
        <dbReference type="ARBA" id="ARBA00022537"/>
    </source>
</evidence>
<dbReference type="EnsemblMetazoa" id="CLYHEMT005734.1">
    <property type="protein sequence ID" value="CLYHEMP005734.1"/>
    <property type="gene ID" value="CLYHEMG005734"/>
</dbReference>
<keyword evidence="5" id="KW-1052">Target cell membrane</keyword>
<evidence type="ECO:0000313" key="10">
    <source>
        <dbReference type="Proteomes" id="UP000594262"/>
    </source>
</evidence>
<dbReference type="AlphaFoldDB" id="A0A7M5UWV1"/>
<sequence>KINDTLPPMEEYCVNVTAISLVLTRIQSRHTMMVAIRLFCCFGVLSLFPNHVDSIQINLGIIKKSIKAGTTLAHTTVKNLKEERYVVAVSGSVENYSSFTLRMEVCEIRTGYVNVPMQNVASGQKEAFASHKSGNLATGTWLRCTFKIKDDFVHFMYSAPYSFDLHGNTLAVAVCPQSSNDCQSMNAKKMYNDNKSFMIRHTYYNIIREISKCGKNFCIRGSMGTSHKPEIDLALFPTSFDDLAEAAKKSAVKERWDLKDYENFIKQ</sequence>
<comment type="subcellular location">
    <subcellularLocation>
        <location evidence="2">Nematocyst</location>
    </subcellularLocation>
    <subcellularLocation>
        <location evidence="3">Secreted</location>
    </subcellularLocation>
    <subcellularLocation>
        <location evidence="1">Target cell membrane</location>
    </subcellularLocation>
</comment>
<keyword evidence="6" id="KW-0812">Transmembrane</keyword>
<dbReference type="Proteomes" id="UP000594262">
    <property type="component" value="Unplaced"/>
</dbReference>
<name>A0A7M5UWV1_9CNID</name>
<dbReference type="GO" id="GO:0044218">
    <property type="term" value="C:other organism cell membrane"/>
    <property type="evidence" value="ECO:0007669"/>
    <property type="project" value="UniProtKB-KW"/>
</dbReference>
<keyword evidence="4" id="KW-0964">Secreted</keyword>
<dbReference type="InterPro" id="IPR050677">
    <property type="entry name" value="Actinoporin_PFT"/>
</dbReference>
<evidence type="ECO:0000256" key="4">
    <source>
        <dbReference type="ARBA" id="ARBA00022525"/>
    </source>
</evidence>
<evidence type="ECO:0000256" key="2">
    <source>
        <dbReference type="ARBA" id="ARBA00004532"/>
    </source>
</evidence>
<keyword evidence="10" id="KW-1185">Reference proteome</keyword>
<keyword evidence="7" id="KW-0472">Membrane</keyword>
<protein>
    <submittedName>
        <fullName evidence="9">Uncharacterized protein</fullName>
    </submittedName>
</protein>